<dbReference type="EMBL" id="AP035768">
    <property type="protein sequence ID" value="BFO18756.1"/>
    <property type="molecule type" value="Genomic_DNA"/>
</dbReference>
<sequence length="64" mass="7054">MPLYTDGLFERRGEHLNAALERPRRHAGAPAREPLDALCDELLIRLGADGDDIAVLAVRPVPPR</sequence>
<organism evidence="2">
    <name type="scientific">Streptomyces haneummycinicus</name>
    <dbReference type="NCBI Taxonomy" id="3074435"/>
    <lineage>
        <taxon>Bacteria</taxon>
        <taxon>Bacillati</taxon>
        <taxon>Actinomycetota</taxon>
        <taxon>Actinomycetes</taxon>
        <taxon>Kitasatosporales</taxon>
        <taxon>Streptomycetaceae</taxon>
        <taxon>Streptomyces</taxon>
    </lineage>
</organism>
<feature type="domain" description="PPM-type phosphatase" evidence="1">
    <location>
        <begin position="3"/>
        <end position="59"/>
    </location>
</feature>
<protein>
    <recommendedName>
        <fullName evidence="1">PPM-type phosphatase domain-containing protein</fullName>
    </recommendedName>
</protein>
<gene>
    <name evidence="2" type="ORF">SHKM778_51440</name>
</gene>
<reference evidence="2" key="2">
    <citation type="submission" date="2024-07" db="EMBL/GenBank/DDBJ databases">
        <title>Streptomyces haneummycinica sp. nov., a new antibiotic-producing actinobacterium isolated from marine sediment.</title>
        <authorList>
            <person name="Uemura M."/>
            <person name="Hamada M."/>
            <person name="Hirano S."/>
            <person name="Kobayashi K."/>
            <person name="Ohshiro T."/>
            <person name="Kobayashi T."/>
            <person name="Terahara T."/>
        </authorList>
    </citation>
    <scope>NUCLEOTIDE SEQUENCE</scope>
    <source>
        <strain evidence="2">KM77-8</strain>
    </source>
</reference>
<dbReference type="AlphaFoldDB" id="A0AAT9HN36"/>
<evidence type="ECO:0000313" key="2">
    <source>
        <dbReference type="EMBL" id="BFO18756.1"/>
    </source>
</evidence>
<reference evidence="2" key="1">
    <citation type="submission" date="2024-06" db="EMBL/GenBank/DDBJ databases">
        <authorList>
            <consortium name="consrtm"/>
            <person name="Uemura M."/>
            <person name="Terahara T."/>
        </authorList>
    </citation>
    <scope>NUCLEOTIDE SEQUENCE</scope>
    <source>
        <strain evidence="2">KM77-8</strain>
    </source>
</reference>
<dbReference type="Gene3D" id="3.60.40.10">
    <property type="entry name" value="PPM-type phosphatase domain"/>
    <property type="match status" value="1"/>
</dbReference>
<dbReference type="InterPro" id="IPR036457">
    <property type="entry name" value="PPM-type-like_dom_sf"/>
</dbReference>
<dbReference type="Pfam" id="PF07228">
    <property type="entry name" value="SpoIIE"/>
    <property type="match status" value="1"/>
</dbReference>
<name>A0AAT9HN36_9ACTN</name>
<proteinExistence type="predicted"/>
<dbReference type="InterPro" id="IPR001932">
    <property type="entry name" value="PPM-type_phosphatase-like_dom"/>
</dbReference>
<accession>A0AAT9HN36</accession>
<evidence type="ECO:0000259" key="1">
    <source>
        <dbReference type="Pfam" id="PF07228"/>
    </source>
</evidence>